<reference evidence="1" key="1">
    <citation type="submission" date="2022-05" db="EMBL/GenBank/DDBJ databases">
        <authorList>
            <person name="Park J.-S."/>
        </authorList>
    </citation>
    <scope>NUCLEOTIDE SEQUENCE</scope>
    <source>
        <strain evidence="1">2012CJ41-6</strain>
    </source>
</reference>
<dbReference type="SUPFAM" id="SSF53448">
    <property type="entry name" value="Nucleotide-diphospho-sugar transferases"/>
    <property type="match status" value="1"/>
</dbReference>
<accession>A0ABT0Q5B3</accession>
<dbReference type="Proteomes" id="UP001203880">
    <property type="component" value="Unassembled WGS sequence"/>
</dbReference>
<name>A0ABT0Q5B3_9RHOB</name>
<dbReference type="RefSeq" id="WP_249711471.1">
    <property type="nucleotide sequence ID" value="NZ_JAMFMB010000021.1"/>
</dbReference>
<evidence type="ECO:0000313" key="2">
    <source>
        <dbReference type="Proteomes" id="UP001203880"/>
    </source>
</evidence>
<keyword evidence="1" id="KW-0808">Transferase</keyword>
<comment type="caution">
    <text evidence="1">The sequence shown here is derived from an EMBL/GenBank/DDBJ whole genome shotgun (WGS) entry which is preliminary data.</text>
</comment>
<dbReference type="GO" id="GO:0016740">
    <property type="term" value="F:transferase activity"/>
    <property type="evidence" value="ECO:0007669"/>
    <property type="project" value="UniProtKB-KW"/>
</dbReference>
<gene>
    <name evidence="1" type="ORF">M3P21_16095</name>
</gene>
<keyword evidence="2" id="KW-1185">Reference proteome</keyword>
<protein>
    <submittedName>
        <fullName evidence="1">Glycosyl transferase</fullName>
    </submittedName>
</protein>
<dbReference type="InterPro" id="IPR029044">
    <property type="entry name" value="Nucleotide-diphossugar_trans"/>
</dbReference>
<evidence type="ECO:0000313" key="1">
    <source>
        <dbReference type="EMBL" id="MCL6285054.1"/>
    </source>
</evidence>
<proteinExistence type="predicted"/>
<sequence>MDKQIVCINWGTRYGAPYINRLYEMVRANTTPPFRFVAFTDTREGVHPDVVCFDLPEMPGFMPERTIGQWPKSRLWAPELGDLKGSFLFLDLDVVITDSLDPFFEFGAPEDVILARNITKPLHKLGQTSIYRMPVGALAPLQAQFAADPQGVADKYRFEQHFVTKNAPNGIKFWPNGWVRHFRIECIPTFPLNYFKPSHPPKGTRVVIFAGSLNPPDAIAGRYHPKYEFLPPWQHIKRALKSHRKLRYLRQFMWPADWVKDIWDKADRAWQSALETRK</sequence>
<organism evidence="1 2">
    <name type="scientific">Ruegeria spongiae</name>
    <dbReference type="NCBI Taxonomy" id="2942209"/>
    <lineage>
        <taxon>Bacteria</taxon>
        <taxon>Pseudomonadati</taxon>
        <taxon>Pseudomonadota</taxon>
        <taxon>Alphaproteobacteria</taxon>
        <taxon>Rhodobacterales</taxon>
        <taxon>Roseobacteraceae</taxon>
        <taxon>Ruegeria</taxon>
    </lineage>
</organism>
<dbReference type="EMBL" id="JAMFMB010000021">
    <property type="protein sequence ID" value="MCL6285054.1"/>
    <property type="molecule type" value="Genomic_DNA"/>
</dbReference>